<evidence type="ECO:0000256" key="2">
    <source>
        <dbReference type="ARBA" id="ARBA00011738"/>
    </source>
</evidence>
<evidence type="ECO:0000313" key="5">
    <source>
        <dbReference type="Proteomes" id="UP001277761"/>
    </source>
</evidence>
<dbReference type="SUPFAM" id="SSF50037">
    <property type="entry name" value="C-terminal domain of transcriptional repressors"/>
    <property type="match status" value="1"/>
</dbReference>
<dbReference type="EMBL" id="JAXAVX010000002">
    <property type="protein sequence ID" value="MDX8151327.1"/>
    <property type="molecule type" value="Genomic_DNA"/>
</dbReference>
<protein>
    <submittedName>
        <fullName evidence="4">Iron dependent repressor, metal binding and dimerization domain protein</fullName>
    </submittedName>
</protein>
<gene>
    <name evidence="4" type="ORF">SK069_06980</name>
</gene>
<feature type="domain" description="Iron dependent repressor metal binding and dimerisation" evidence="3">
    <location>
        <begin position="87"/>
        <end position="154"/>
    </location>
</feature>
<dbReference type="PANTHER" id="PTHR33238:SF11">
    <property type="entry name" value="TRANSCRIPTIONAL REGULATOR MNTR"/>
    <property type="match status" value="1"/>
</dbReference>
<dbReference type="PANTHER" id="PTHR33238">
    <property type="entry name" value="IRON (METAL) DEPENDENT REPRESSOR, DTXR FAMILY"/>
    <property type="match status" value="1"/>
</dbReference>
<dbReference type="InterPro" id="IPR022689">
    <property type="entry name" value="Iron_dep_repressor"/>
</dbReference>
<evidence type="ECO:0000259" key="3">
    <source>
        <dbReference type="Pfam" id="PF02742"/>
    </source>
</evidence>
<dbReference type="Proteomes" id="UP001277761">
    <property type="component" value="Unassembled WGS sequence"/>
</dbReference>
<dbReference type="InterPro" id="IPR036390">
    <property type="entry name" value="WH_DNA-bd_sf"/>
</dbReference>
<comment type="caution">
    <text evidence="4">The sequence shown here is derived from an EMBL/GenBank/DDBJ whole genome shotgun (WGS) entry which is preliminary data.</text>
</comment>
<dbReference type="Gene3D" id="1.10.10.10">
    <property type="entry name" value="Winged helix-like DNA-binding domain superfamily/Winged helix DNA-binding domain"/>
    <property type="match status" value="1"/>
</dbReference>
<sequence>MGSARSLRPVGVAPRRSGITATDRYVAAIHALAFPLGRPCGPLGRPFENARLAEVLGVAPVSAREVLLRLERDGLVERALRRRWALTDGGLARADEVVRRQRIVVRFLVDELAFPVADAYVDGVPLGVSIGARTAERMLARIGAPDRDPSGWPIDLERDRAEAPSLVRALDAPIGTAGVVARLSRHPRSLVAELHDAGCVPGRSLRVVAGLGGRPAWLLGDGEARRPLPEALAGGVWLRAVDAR</sequence>
<dbReference type="InterPro" id="IPR036421">
    <property type="entry name" value="Fe_dep_repressor_sf"/>
</dbReference>
<dbReference type="SMART" id="SM00529">
    <property type="entry name" value="HTH_DTXR"/>
    <property type="match status" value="1"/>
</dbReference>
<keyword evidence="5" id="KW-1185">Reference proteome</keyword>
<dbReference type="InterPro" id="IPR036388">
    <property type="entry name" value="WH-like_DNA-bd_sf"/>
</dbReference>
<evidence type="ECO:0000256" key="1">
    <source>
        <dbReference type="ARBA" id="ARBA00004496"/>
    </source>
</evidence>
<dbReference type="InterPro" id="IPR001367">
    <property type="entry name" value="Fe_dep_repressor"/>
</dbReference>
<dbReference type="Pfam" id="PF02742">
    <property type="entry name" value="Fe_dep_repr_C"/>
    <property type="match status" value="1"/>
</dbReference>
<reference evidence="4 5" key="1">
    <citation type="submission" date="2023-11" db="EMBL/GenBank/DDBJ databases">
        <authorList>
            <person name="Xu M."/>
            <person name="Jiang T."/>
        </authorList>
    </citation>
    <scope>NUCLEOTIDE SEQUENCE [LARGE SCALE GENOMIC DNA]</scope>
    <source>
        <strain evidence="4 5">SD</strain>
    </source>
</reference>
<name>A0ABU4VHN5_9ACTN</name>
<comment type="subunit">
    <text evidence="2">Homodimer.</text>
</comment>
<organism evidence="4 5">
    <name type="scientific">Patulibacter brassicae</name>
    <dbReference type="NCBI Taxonomy" id="1705717"/>
    <lineage>
        <taxon>Bacteria</taxon>
        <taxon>Bacillati</taxon>
        <taxon>Actinomycetota</taxon>
        <taxon>Thermoleophilia</taxon>
        <taxon>Solirubrobacterales</taxon>
        <taxon>Patulibacteraceae</taxon>
        <taxon>Patulibacter</taxon>
    </lineage>
</organism>
<comment type="subcellular location">
    <subcellularLocation>
        <location evidence="1">Cytoplasm</location>
    </subcellularLocation>
</comment>
<proteinExistence type="predicted"/>
<dbReference type="InterPro" id="IPR050536">
    <property type="entry name" value="DtxR_MntR_Metal-Reg"/>
</dbReference>
<dbReference type="RefSeq" id="WP_319953477.1">
    <property type="nucleotide sequence ID" value="NZ_JAXAVX010000002.1"/>
</dbReference>
<dbReference type="SUPFAM" id="SSF47979">
    <property type="entry name" value="Iron-dependent repressor protein, dimerization domain"/>
    <property type="match status" value="1"/>
</dbReference>
<evidence type="ECO:0000313" key="4">
    <source>
        <dbReference type="EMBL" id="MDX8151327.1"/>
    </source>
</evidence>
<dbReference type="InterPro" id="IPR008988">
    <property type="entry name" value="Transcriptional_repressor_C"/>
</dbReference>
<accession>A0ABU4VHN5</accession>
<dbReference type="SUPFAM" id="SSF46785">
    <property type="entry name" value="Winged helix' DNA-binding domain"/>
    <property type="match status" value="1"/>
</dbReference>